<gene>
    <name evidence="2" type="ORF">EDC63_11936</name>
</gene>
<protein>
    <recommendedName>
        <fullName evidence="1">Surface-adhesin protein E-like domain-containing protein</fullName>
    </recommendedName>
</protein>
<dbReference type="InterPro" id="IPR031939">
    <property type="entry name" value="Adhesin_E-like"/>
</dbReference>
<dbReference type="Proteomes" id="UP000295367">
    <property type="component" value="Unassembled WGS sequence"/>
</dbReference>
<sequence length="149" mass="16654">MQIVVRIFALSMLLIGIGQQSVYAEDWRPVANSNSTFDSSRVTRVSPSVIRVWERSILVDEALDYARMKGLANEYVDYSYSINLHQLDCGKQTHGFVSINNFNSRGAPTSPSTNIKDSEIKMEPAVPGTNADNLIKAVCDFANKRPKKR</sequence>
<evidence type="ECO:0000313" key="3">
    <source>
        <dbReference type="Proteomes" id="UP000295367"/>
    </source>
</evidence>
<organism evidence="2 3">
    <name type="scientific">Sulfurirhabdus autotrophica</name>
    <dbReference type="NCBI Taxonomy" id="1706046"/>
    <lineage>
        <taxon>Bacteria</taxon>
        <taxon>Pseudomonadati</taxon>
        <taxon>Pseudomonadota</taxon>
        <taxon>Betaproteobacteria</taxon>
        <taxon>Nitrosomonadales</taxon>
        <taxon>Sulfuricellaceae</taxon>
        <taxon>Sulfurirhabdus</taxon>
    </lineage>
</organism>
<evidence type="ECO:0000313" key="2">
    <source>
        <dbReference type="EMBL" id="TCV82719.1"/>
    </source>
</evidence>
<reference evidence="2 3" key="1">
    <citation type="submission" date="2019-03" db="EMBL/GenBank/DDBJ databases">
        <title>Genomic Encyclopedia of Type Strains, Phase IV (KMG-IV): sequencing the most valuable type-strain genomes for metagenomic binning, comparative biology and taxonomic classification.</title>
        <authorList>
            <person name="Goeker M."/>
        </authorList>
    </citation>
    <scope>NUCLEOTIDE SEQUENCE [LARGE SCALE GENOMIC DNA]</scope>
    <source>
        <strain evidence="2 3">DSM 100309</strain>
    </source>
</reference>
<feature type="domain" description="Surface-adhesin protein E-like" evidence="1">
    <location>
        <begin position="27"/>
        <end position="140"/>
    </location>
</feature>
<accession>A0A4V2W132</accession>
<evidence type="ECO:0000259" key="1">
    <source>
        <dbReference type="Pfam" id="PF16747"/>
    </source>
</evidence>
<proteinExistence type="predicted"/>
<name>A0A4V2W132_9PROT</name>
<dbReference type="Pfam" id="PF16747">
    <property type="entry name" value="Adhesin_E"/>
    <property type="match status" value="1"/>
</dbReference>
<comment type="caution">
    <text evidence="2">The sequence shown here is derived from an EMBL/GenBank/DDBJ whole genome shotgun (WGS) entry which is preliminary data.</text>
</comment>
<keyword evidence="3" id="KW-1185">Reference proteome</keyword>
<dbReference type="AlphaFoldDB" id="A0A4V2W132"/>
<dbReference type="EMBL" id="SMCO01000019">
    <property type="protein sequence ID" value="TCV82719.1"/>
    <property type="molecule type" value="Genomic_DNA"/>
</dbReference>
<dbReference type="RefSeq" id="WP_124944913.1">
    <property type="nucleotide sequence ID" value="NZ_BHVT01000004.1"/>
</dbReference>